<dbReference type="SUPFAM" id="SSF52954">
    <property type="entry name" value="Class II aaRS ABD-related"/>
    <property type="match status" value="1"/>
</dbReference>
<dbReference type="GO" id="GO:0004827">
    <property type="term" value="F:proline-tRNA ligase activity"/>
    <property type="evidence" value="ECO:0007669"/>
    <property type="project" value="UniProtKB-UniRule"/>
</dbReference>
<evidence type="ECO:0000256" key="5">
    <source>
        <dbReference type="ARBA" id="ARBA00022741"/>
    </source>
</evidence>
<dbReference type="InterPro" id="IPR036754">
    <property type="entry name" value="YbaK/aa-tRNA-synt-asso_dom_sf"/>
</dbReference>
<comment type="subcellular location">
    <subcellularLocation>
        <location evidence="1 10">Cytoplasm</location>
    </subcellularLocation>
</comment>
<dbReference type="EMBL" id="DVOF01000094">
    <property type="protein sequence ID" value="HIV02576.1"/>
    <property type="molecule type" value="Genomic_DNA"/>
</dbReference>
<dbReference type="GO" id="GO:0140096">
    <property type="term" value="F:catalytic activity, acting on a protein"/>
    <property type="evidence" value="ECO:0007669"/>
    <property type="project" value="UniProtKB-ARBA"/>
</dbReference>
<organism evidence="12 13">
    <name type="scientific">Candidatus Aphodoplasma excrementigallinarum</name>
    <dbReference type="NCBI Taxonomy" id="2840673"/>
    <lineage>
        <taxon>Bacteria</taxon>
        <taxon>Bacillati</taxon>
        <taxon>Bacillota</taxon>
        <taxon>Clostridia</taxon>
        <taxon>Eubacteriales</taxon>
        <taxon>Candidatus Aphodoplasma</taxon>
    </lineage>
</organism>
<dbReference type="InterPro" id="IPR004500">
    <property type="entry name" value="Pro-tRNA-synth_IIa_bac-type"/>
</dbReference>
<keyword evidence="4 10" id="KW-0436">Ligase</keyword>
<dbReference type="GO" id="GO:0005829">
    <property type="term" value="C:cytosol"/>
    <property type="evidence" value="ECO:0007669"/>
    <property type="project" value="TreeGrafter"/>
</dbReference>
<dbReference type="HAMAP" id="MF_01569">
    <property type="entry name" value="Pro_tRNA_synth_type1"/>
    <property type="match status" value="1"/>
</dbReference>
<keyword evidence="6 10" id="KW-0067">ATP-binding</keyword>
<dbReference type="InterPro" id="IPR002316">
    <property type="entry name" value="Pro-tRNA-ligase_IIa"/>
</dbReference>
<gene>
    <name evidence="10" type="primary">proS</name>
    <name evidence="12" type="ORF">IAC74_03305</name>
</gene>
<sequence>MLMSRLLGERYKEKPADATMVSHIFLLRGGYMRQVANGIYSLLPPAKRIVSKIENIIRQEMDAIDGQEVLMPVVLPAELWKESGRWESVGSELMRIKDRAGMDMLLGMTHEEAVVHLARSEAMSYTKYPFMLYQIQTKFRDEPRSRGGLIRVREFTMKDAYSFHTSQEDLEQYYMRCHAAYERIYQRAGLKNVISVFSDTGMMGGSAAHEFMLINDFGEDSLVICKECGYSANMEIAKCVYKNRGRAESEIEEVYTPDMKDIESIAKKFDTDASNTIKATVFATDNSDKPLVVFIRGDLEVNEAKLKRVVGSNVYPYTNYAHTDLTFGFIGPYNLKADCDVLYDESLRDENDLVCGANKENYHVSGVCMKRDVNPAEYVDVAKVLDGAICPKCGKPISLERGIEIGNIFQLGTKYTKSMHMEYVDANGKLQTPIMGCYGIGVGRLLASVIEDNHDDFGPIWPMSVAPWQIHICSLNNQKEEVKAVAGELYSALSGKYEVIMDDRKAAPGIQFADADLLGVPVRVVVSQRGLANGEIEIATRDKSVKMNVKKEDALAQIEALTERLCRESR</sequence>
<comment type="similarity">
    <text evidence="10">Belongs to the class-II aminoacyl-tRNA synthetase family. ProS type 1 subfamily.</text>
</comment>
<dbReference type="InterPro" id="IPR023717">
    <property type="entry name" value="Pro-tRNA-Synthase_IIa_type1"/>
</dbReference>
<comment type="function">
    <text evidence="10">Catalyzes the attachment of proline to tRNA(Pro) in a two-step reaction: proline is first activated by ATP to form Pro-AMP and then transferred to the acceptor end of tRNA(Pro). As ProRS can inadvertently accommodate and process non-cognate amino acids such as alanine and cysteine, to avoid such errors it has two additional distinct editing activities against alanine. One activity is designated as 'pretransfer' editing and involves the tRNA(Pro)-independent hydrolysis of activated Ala-AMP. The other activity is designated 'posttransfer' editing and involves deacylation of mischarged Ala-tRNA(Pro). The misacylated Cys-tRNA(Pro) is not edited by ProRS.</text>
</comment>
<evidence type="ECO:0000256" key="2">
    <source>
        <dbReference type="ARBA" id="ARBA00011738"/>
    </source>
</evidence>
<dbReference type="AlphaFoldDB" id="A0A9D1T0D0"/>
<evidence type="ECO:0000256" key="1">
    <source>
        <dbReference type="ARBA" id="ARBA00004496"/>
    </source>
</evidence>
<dbReference type="GO" id="GO:0016740">
    <property type="term" value="F:transferase activity"/>
    <property type="evidence" value="ECO:0007669"/>
    <property type="project" value="UniProtKB-ARBA"/>
</dbReference>
<dbReference type="SUPFAM" id="SSF55681">
    <property type="entry name" value="Class II aaRS and biotin synthetases"/>
    <property type="match status" value="1"/>
</dbReference>
<name>A0A9D1T0D0_9FIRM</name>
<feature type="domain" description="Aminoacyl-transfer RNA synthetases class-II family profile" evidence="11">
    <location>
        <begin position="33"/>
        <end position="462"/>
    </location>
</feature>
<dbReference type="InterPro" id="IPR004154">
    <property type="entry name" value="Anticodon-bd"/>
</dbReference>
<evidence type="ECO:0000256" key="7">
    <source>
        <dbReference type="ARBA" id="ARBA00022917"/>
    </source>
</evidence>
<keyword evidence="8 10" id="KW-0030">Aminoacyl-tRNA synthetase</keyword>
<dbReference type="PRINTS" id="PR01046">
    <property type="entry name" value="TRNASYNTHPRO"/>
</dbReference>
<evidence type="ECO:0000256" key="9">
    <source>
        <dbReference type="ARBA" id="ARBA00047671"/>
    </source>
</evidence>
<dbReference type="Pfam" id="PF00587">
    <property type="entry name" value="tRNA-synt_2b"/>
    <property type="match status" value="1"/>
</dbReference>
<dbReference type="NCBIfam" id="TIGR00409">
    <property type="entry name" value="proS_fam_II"/>
    <property type="match status" value="1"/>
</dbReference>
<dbReference type="GO" id="GO:0006433">
    <property type="term" value="P:prolyl-tRNA aminoacylation"/>
    <property type="evidence" value="ECO:0007669"/>
    <property type="project" value="UniProtKB-UniRule"/>
</dbReference>
<dbReference type="SUPFAM" id="SSF55826">
    <property type="entry name" value="YbaK/ProRS associated domain"/>
    <property type="match status" value="1"/>
</dbReference>
<comment type="caution">
    <text evidence="12">The sequence shown here is derived from an EMBL/GenBank/DDBJ whole genome shotgun (WGS) entry which is preliminary data.</text>
</comment>
<dbReference type="Pfam" id="PF03129">
    <property type="entry name" value="HGTP_anticodon"/>
    <property type="match status" value="1"/>
</dbReference>
<dbReference type="Pfam" id="PF04073">
    <property type="entry name" value="tRNA_edit"/>
    <property type="match status" value="1"/>
</dbReference>
<dbReference type="NCBIfam" id="NF006625">
    <property type="entry name" value="PRK09194.1"/>
    <property type="match status" value="1"/>
</dbReference>
<dbReference type="Gene3D" id="3.30.930.10">
    <property type="entry name" value="Bira Bifunctional Protein, Domain 2"/>
    <property type="match status" value="2"/>
</dbReference>
<comment type="subunit">
    <text evidence="2 10">Homodimer.</text>
</comment>
<dbReference type="InterPro" id="IPR036621">
    <property type="entry name" value="Anticodon-bd_dom_sf"/>
</dbReference>
<comment type="domain">
    <text evidence="10">Consists of three domains: the N-terminal catalytic domain, the editing domain and the C-terminal anticodon-binding domain.</text>
</comment>
<evidence type="ECO:0000313" key="12">
    <source>
        <dbReference type="EMBL" id="HIV02576.1"/>
    </source>
</evidence>
<dbReference type="CDD" id="cd00861">
    <property type="entry name" value="ProRS_anticodon_short"/>
    <property type="match status" value="1"/>
</dbReference>
<dbReference type="InterPro" id="IPR044140">
    <property type="entry name" value="ProRS_anticodon_short"/>
</dbReference>
<dbReference type="CDD" id="cd04334">
    <property type="entry name" value="ProRS-INS"/>
    <property type="match status" value="1"/>
</dbReference>
<protein>
    <recommendedName>
        <fullName evidence="10">Proline--tRNA ligase</fullName>
        <ecNumber evidence="10">6.1.1.15</ecNumber>
    </recommendedName>
    <alternativeName>
        <fullName evidence="10">Prolyl-tRNA synthetase</fullName>
        <shortName evidence="10">ProRS</shortName>
    </alternativeName>
</protein>
<evidence type="ECO:0000256" key="6">
    <source>
        <dbReference type="ARBA" id="ARBA00022840"/>
    </source>
</evidence>
<dbReference type="Gene3D" id="3.40.50.800">
    <property type="entry name" value="Anticodon-binding domain"/>
    <property type="match status" value="1"/>
</dbReference>
<dbReference type="PROSITE" id="PS50862">
    <property type="entry name" value="AA_TRNA_LIGASE_II"/>
    <property type="match status" value="1"/>
</dbReference>
<keyword evidence="5 10" id="KW-0547">Nucleotide-binding</keyword>
<dbReference type="InterPro" id="IPR006195">
    <property type="entry name" value="aa-tRNA-synth_II"/>
</dbReference>
<keyword evidence="3 10" id="KW-0963">Cytoplasm</keyword>
<dbReference type="InterPro" id="IPR007214">
    <property type="entry name" value="YbaK/aa-tRNA-synth-assoc-dom"/>
</dbReference>
<dbReference type="GO" id="GO:0005524">
    <property type="term" value="F:ATP binding"/>
    <property type="evidence" value="ECO:0007669"/>
    <property type="project" value="UniProtKB-UniRule"/>
</dbReference>
<dbReference type="InterPro" id="IPR050062">
    <property type="entry name" value="Pro-tRNA_synthetase"/>
</dbReference>
<dbReference type="GO" id="GO:0002161">
    <property type="term" value="F:aminoacyl-tRNA deacylase activity"/>
    <property type="evidence" value="ECO:0007669"/>
    <property type="project" value="InterPro"/>
</dbReference>
<comment type="catalytic activity">
    <reaction evidence="9 10">
        <text>tRNA(Pro) + L-proline + ATP = L-prolyl-tRNA(Pro) + AMP + diphosphate</text>
        <dbReference type="Rhea" id="RHEA:14305"/>
        <dbReference type="Rhea" id="RHEA-COMP:9700"/>
        <dbReference type="Rhea" id="RHEA-COMP:9702"/>
        <dbReference type="ChEBI" id="CHEBI:30616"/>
        <dbReference type="ChEBI" id="CHEBI:33019"/>
        <dbReference type="ChEBI" id="CHEBI:60039"/>
        <dbReference type="ChEBI" id="CHEBI:78442"/>
        <dbReference type="ChEBI" id="CHEBI:78532"/>
        <dbReference type="ChEBI" id="CHEBI:456215"/>
        <dbReference type="EC" id="6.1.1.15"/>
    </reaction>
</comment>
<evidence type="ECO:0000256" key="8">
    <source>
        <dbReference type="ARBA" id="ARBA00023146"/>
    </source>
</evidence>
<dbReference type="PANTHER" id="PTHR42753">
    <property type="entry name" value="MITOCHONDRIAL RIBOSOME PROTEIN L39/PROLYL-TRNA LIGASE FAMILY MEMBER"/>
    <property type="match status" value="1"/>
</dbReference>
<evidence type="ECO:0000256" key="4">
    <source>
        <dbReference type="ARBA" id="ARBA00022598"/>
    </source>
</evidence>
<evidence type="ECO:0000256" key="10">
    <source>
        <dbReference type="HAMAP-Rule" id="MF_01569"/>
    </source>
</evidence>
<reference evidence="12" key="2">
    <citation type="journal article" date="2021" name="PeerJ">
        <title>Extensive microbial diversity within the chicken gut microbiome revealed by metagenomics and culture.</title>
        <authorList>
            <person name="Gilroy R."/>
            <person name="Ravi A."/>
            <person name="Getino M."/>
            <person name="Pursley I."/>
            <person name="Horton D.L."/>
            <person name="Alikhan N.F."/>
            <person name="Baker D."/>
            <person name="Gharbi K."/>
            <person name="Hall N."/>
            <person name="Watson M."/>
            <person name="Adriaenssens E.M."/>
            <person name="Foster-Nyarko E."/>
            <person name="Jarju S."/>
            <person name="Secka A."/>
            <person name="Antonio M."/>
            <person name="Oren A."/>
            <person name="Chaudhuri R.R."/>
            <person name="La Ragione R."/>
            <person name="Hildebrand F."/>
            <person name="Pallen M.J."/>
        </authorList>
    </citation>
    <scope>NUCLEOTIDE SEQUENCE</scope>
    <source>
        <strain evidence="12">4920</strain>
    </source>
</reference>
<proteinExistence type="inferred from homology"/>
<evidence type="ECO:0000256" key="3">
    <source>
        <dbReference type="ARBA" id="ARBA00022490"/>
    </source>
</evidence>
<dbReference type="Proteomes" id="UP000886743">
    <property type="component" value="Unassembled WGS sequence"/>
</dbReference>
<keyword evidence="7 10" id="KW-0648">Protein biosynthesis</keyword>
<evidence type="ECO:0000313" key="13">
    <source>
        <dbReference type="Proteomes" id="UP000886743"/>
    </source>
</evidence>
<dbReference type="InterPro" id="IPR045864">
    <property type="entry name" value="aa-tRNA-synth_II/BPL/LPL"/>
</dbReference>
<dbReference type="InterPro" id="IPR002314">
    <property type="entry name" value="aa-tRNA-synt_IIb"/>
</dbReference>
<reference evidence="12" key="1">
    <citation type="submission" date="2020-10" db="EMBL/GenBank/DDBJ databases">
        <authorList>
            <person name="Gilroy R."/>
        </authorList>
    </citation>
    <scope>NUCLEOTIDE SEQUENCE</scope>
    <source>
        <strain evidence="12">4920</strain>
    </source>
</reference>
<dbReference type="EC" id="6.1.1.15" evidence="10"/>
<evidence type="ECO:0000259" key="11">
    <source>
        <dbReference type="PROSITE" id="PS50862"/>
    </source>
</evidence>
<accession>A0A9D1T0D0</accession>
<dbReference type="PANTHER" id="PTHR42753:SF2">
    <property type="entry name" value="PROLINE--TRNA LIGASE"/>
    <property type="match status" value="1"/>
</dbReference>